<gene>
    <name evidence="4" type="ORF">V1264_017182</name>
</gene>
<feature type="compositionally biased region" description="Polar residues" evidence="1">
    <location>
        <begin position="137"/>
        <end position="150"/>
    </location>
</feature>
<dbReference type="AlphaFoldDB" id="A0AAN9GF45"/>
<sequence>MADSWKWLSFFIFLSALLSAYYVKGDNSPTINAAQKTALQNKGDQKHPSPQPHSVGAPNQNGLINHNGAAQNQNGNLNHNVEPKQGTQNEANHEDHKASGKEKQPEHGNPNKKPNQNKDGKKNEANNHNEATKQAEAHNQNEANKQNEATKQNEAHKQAEANSKPQTGPKAKETDMGIQPVPDNKPQDNKPKTADHFVAISDEEIKKLLGTAQKKNDKGFDGEKKPQGKETPLNDDDENGAALKPLASDAGLGSPGNETFAHLGVSDVMEDVKYVMLSACVAVVGVALLVIVATATMTKKRRRPYERCRGFGDECEMRSNFQLVNHDERLGRRDSANYLL</sequence>
<evidence type="ECO:0000256" key="2">
    <source>
        <dbReference type="SAM" id="Phobius"/>
    </source>
</evidence>
<evidence type="ECO:0000313" key="4">
    <source>
        <dbReference type="EMBL" id="KAK7105856.1"/>
    </source>
</evidence>
<evidence type="ECO:0000313" key="5">
    <source>
        <dbReference type="Proteomes" id="UP001374579"/>
    </source>
</evidence>
<protein>
    <submittedName>
        <fullName evidence="4">Uncharacterized protein</fullName>
    </submittedName>
</protein>
<proteinExistence type="predicted"/>
<comment type="caution">
    <text evidence="4">The sequence shown here is derived from an EMBL/GenBank/DDBJ whole genome shotgun (WGS) entry which is preliminary data.</text>
</comment>
<accession>A0AAN9GF45</accession>
<evidence type="ECO:0000256" key="3">
    <source>
        <dbReference type="SAM" id="SignalP"/>
    </source>
</evidence>
<feature type="transmembrane region" description="Helical" evidence="2">
    <location>
        <begin position="274"/>
        <end position="297"/>
    </location>
</feature>
<keyword evidence="2" id="KW-0472">Membrane</keyword>
<feature type="chain" id="PRO_5042956458" evidence="3">
    <location>
        <begin position="26"/>
        <end position="340"/>
    </location>
</feature>
<keyword evidence="3" id="KW-0732">Signal</keyword>
<organism evidence="4 5">
    <name type="scientific">Littorina saxatilis</name>
    <dbReference type="NCBI Taxonomy" id="31220"/>
    <lineage>
        <taxon>Eukaryota</taxon>
        <taxon>Metazoa</taxon>
        <taxon>Spiralia</taxon>
        <taxon>Lophotrochozoa</taxon>
        <taxon>Mollusca</taxon>
        <taxon>Gastropoda</taxon>
        <taxon>Caenogastropoda</taxon>
        <taxon>Littorinimorpha</taxon>
        <taxon>Littorinoidea</taxon>
        <taxon>Littorinidae</taxon>
        <taxon>Littorina</taxon>
    </lineage>
</organism>
<dbReference type="Proteomes" id="UP001374579">
    <property type="component" value="Unassembled WGS sequence"/>
</dbReference>
<feature type="compositionally biased region" description="Basic and acidic residues" evidence="1">
    <location>
        <begin position="214"/>
        <end position="228"/>
    </location>
</feature>
<keyword evidence="2" id="KW-1133">Transmembrane helix</keyword>
<keyword evidence="2" id="KW-0812">Transmembrane</keyword>
<reference evidence="4 5" key="1">
    <citation type="submission" date="2024-02" db="EMBL/GenBank/DDBJ databases">
        <title>Chromosome-scale genome assembly of the rough periwinkle Littorina saxatilis.</title>
        <authorList>
            <person name="De Jode A."/>
            <person name="Faria R."/>
            <person name="Formenti G."/>
            <person name="Sims Y."/>
            <person name="Smith T.P."/>
            <person name="Tracey A."/>
            <person name="Wood J.M.D."/>
            <person name="Zagrodzka Z.B."/>
            <person name="Johannesson K."/>
            <person name="Butlin R.K."/>
            <person name="Leder E.H."/>
        </authorList>
    </citation>
    <scope>NUCLEOTIDE SEQUENCE [LARGE SCALE GENOMIC DNA]</scope>
    <source>
        <strain evidence="4">Snail1</strain>
        <tissue evidence="4">Muscle</tissue>
    </source>
</reference>
<feature type="compositionally biased region" description="Basic and acidic residues" evidence="1">
    <location>
        <begin position="116"/>
        <end position="136"/>
    </location>
</feature>
<dbReference type="EMBL" id="JBAMIC010000007">
    <property type="protein sequence ID" value="KAK7105856.1"/>
    <property type="molecule type" value="Genomic_DNA"/>
</dbReference>
<feature type="compositionally biased region" description="Basic and acidic residues" evidence="1">
    <location>
        <begin position="91"/>
        <end position="106"/>
    </location>
</feature>
<evidence type="ECO:0000256" key="1">
    <source>
        <dbReference type="SAM" id="MobiDB-lite"/>
    </source>
</evidence>
<feature type="region of interest" description="Disordered" evidence="1">
    <location>
        <begin position="38"/>
        <end position="192"/>
    </location>
</feature>
<feature type="region of interest" description="Disordered" evidence="1">
    <location>
        <begin position="211"/>
        <end position="254"/>
    </location>
</feature>
<feature type="signal peptide" evidence="3">
    <location>
        <begin position="1"/>
        <end position="25"/>
    </location>
</feature>
<name>A0AAN9GF45_9CAEN</name>
<keyword evidence="5" id="KW-1185">Reference proteome</keyword>
<feature type="compositionally biased region" description="Low complexity" evidence="1">
    <location>
        <begin position="65"/>
        <end position="80"/>
    </location>
</feature>